<dbReference type="SUPFAM" id="SSF53098">
    <property type="entry name" value="Ribonuclease H-like"/>
    <property type="match status" value="1"/>
</dbReference>
<evidence type="ECO:0000256" key="4">
    <source>
        <dbReference type="SAM" id="MobiDB-lite"/>
    </source>
</evidence>
<dbReference type="GO" id="GO:0003677">
    <property type="term" value="F:DNA binding"/>
    <property type="evidence" value="ECO:0007669"/>
    <property type="project" value="UniProtKB-KW"/>
</dbReference>
<dbReference type="InterPro" id="IPR052183">
    <property type="entry name" value="IS_Transposase"/>
</dbReference>
<keyword evidence="2" id="KW-0238">DNA-binding</keyword>
<evidence type="ECO:0000256" key="3">
    <source>
        <dbReference type="ARBA" id="ARBA00023172"/>
    </source>
</evidence>
<evidence type="ECO:0000313" key="6">
    <source>
        <dbReference type="EMBL" id="CAA9553762.1"/>
    </source>
</evidence>
<dbReference type="Pfam" id="PF13610">
    <property type="entry name" value="DDE_Tnp_IS240"/>
    <property type="match status" value="1"/>
</dbReference>
<keyword evidence="1" id="KW-0815">Transposition</keyword>
<dbReference type="PANTHER" id="PTHR35528:SF3">
    <property type="entry name" value="BLL1675 PROTEIN"/>
    <property type="match status" value="1"/>
</dbReference>
<dbReference type="NCBIfam" id="NF033587">
    <property type="entry name" value="transpos_IS6"/>
    <property type="match status" value="1"/>
</dbReference>
<keyword evidence="3" id="KW-0233">DNA recombination</keyword>
<dbReference type="GO" id="GO:0032196">
    <property type="term" value="P:transposition"/>
    <property type="evidence" value="ECO:0007669"/>
    <property type="project" value="UniProtKB-KW"/>
</dbReference>
<evidence type="ECO:0000256" key="2">
    <source>
        <dbReference type="ARBA" id="ARBA00023125"/>
    </source>
</evidence>
<dbReference type="GO" id="GO:0006310">
    <property type="term" value="P:DNA recombination"/>
    <property type="evidence" value="ECO:0007669"/>
    <property type="project" value="UniProtKB-KW"/>
</dbReference>
<dbReference type="PANTHER" id="PTHR35528">
    <property type="entry name" value="BLL1675 PROTEIN"/>
    <property type="match status" value="1"/>
</dbReference>
<dbReference type="InterPro" id="IPR032874">
    <property type="entry name" value="DDE_dom"/>
</dbReference>
<name>A0A6J4UQK3_9DEIN</name>
<dbReference type="InterPro" id="IPR012337">
    <property type="entry name" value="RNaseH-like_sf"/>
</dbReference>
<dbReference type="InterPro" id="IPR047930">
    <property type="entry name" value="Transpos_IS6"/>
</dbReference>
<reference evidence="6" key="1">
    <citation type="submission" date="2020-02" db="EMBL/GenBank/DDBJ databases">
        <authorList>
            <person name="Meier V. D."/>
        </authorList>
    </citation>
    <scope>NUCLEOTIDE SEQUENCE</scope>
    <source>
        <strain evidence="6">AVDCRST_MAG86</strain>
    </source>
</reference>
<protein>
    <submittedName>
        <fullName evidence="6">Mobile element protein</fullName>
    </submittedName>
</protein>
<gene>
    <name evidence="6" type="ORF">AVDCRST_MAG86-36</name>
</gene>
<evidence type="ECO:0000259" key="5">
    <source>
        <dbReference type="Pfam" id="PF13610"/>
    </source>
</evidence>
<accession>A0A6J4UQK3</accession>
<sequence>MRTDLYKRHRFPAEVISHCVWLYHRFDLSFRAVEELLFERGVVLSYETVRRWCVKFGSEYARRLKRRRAQPGDKWHLDEVFLTIGGEKRYLWRAVDQEGNTLDILVTSKRDKRAAKRFLRKLLRDNTKPRVVITDKLRSYGAALKELLPHTEHRQSRYLNNRAENSHRKTRRRERTLQRFKSSGHAQRFLSVFEPLNIHFRPPRHLLKAHDYRQAMQERFSTWREVAELAATA</sequence>
<feature type="region of interest" description="Disordered" evidence="4">
    <location>
        <begin position="154"/>
        <end position="175"/>
    </location>
</feature>
<proteinExistence type="predicted"/>
<feature type="domain" description="DDE" evidence="5">
    <location>
        <begin position="73"/>
        <end position="200"/>
    </location>
</feature>
<organism evidence="6">
    <name type="scientific">uncultured Truepera sp</name>
    <dbReference type="NCBI Taxonomy" id="543023"/>
    <lineage>
        <taxon>Bacteria</taxon>
        <taxon>Thermotogati</taxon>
        <taxon>Deinococcota</taxon>
        <taxon>Deinococci</taxon>
        <taxon>Trueperales</taxon>
        <taxon>Trueperaceae</taxon>
        <taxon>Truepera</taxon>
        <taxon>environmental samples</taxon>
    </lineage>
</organism>
<dbReference type="AlphaFoldDB" id="A0A6J4UQK3"/>
<dbReference type="EMBL" id="CADCWP010000005">
    <property type="protein sequence ID" value="CAA9553762.1"/>
    <property type="molecule type" value="Genomic_DNA"/>
</dbReference>
<evidence type="ECO:0000256" key="1">
    <source>
        <dbReference type="ARBA" id="ARBA00022578"/>
    </source>
</evidence>